<evidence type="ECO:0000313" key="2">
    <source>
        <dbReference type="Ensembl" id="ENSEEEP00000009812.2"/>
    </source>
</evidence>
<dbReference type="InterPro" id="IPR009079">
    <property type="entry name" value="4_helix_cytokine-like_core"/>
</dbReference>
<dbReference type="Gene3D" id="1.20.1250.10">
    <property type="match status" value="1"/>
</dbReference>
<dbReference type="GO" id="GO:0005125">
    <property type="term" value="F:cytokine activity"/>
    <property type="evidence" value="ECO:0007669"/>
    <property type="project" value="InterPro"/>
</dbReference>
<dbReference type="Proteomes" id="UP000314983">
    <property type="component" value="Chromosome 24"/>
</dbReference>
<name>A0A4W4EDM8_ELEEL</name>
<evidence type="ECO:0000313" key="3">
    <source>
        <dbReference type="Proteomes" id="UP000314983"/>
    </source>
</evidence>
<sequence>MDVFRQCALFAALFTFTCIHGAPARAKTEVSYINGRTLSISLNEKARYLYKEVVIAEVSDPPLMIRPEDRCDPESLRTNAEPCLLRITLALKNYSRIFGDNGFFNGENTDCSKWRTNATAVAEVIKQLLVTLQEPWDTPVPLNLPQWMTEEYLCRDSADRLYSFSIVVARVFSFLGSRPQMA</sequence>
<keyword evidence="3" id="KW-1185">Reference proteome</keyword>
<reference evidence="2" key="3">
    <citation type="submission" date="2020-05" db="EMBL/GenBank/DDBJ databases">
        <title>Electrophorus electricus (electric eel) genome, fEleEle1, primary haplotype.</title>
        <authorList>
            <person name="Myers G."/>
            <person name="Meyer A."/>
            <person name="Fedrigo O."/>
            <person name="Formenti G."/>
            <person name="Rhie A."/>
            <person name="Tracey A."/>
            <person name="Sims Y."/>
            <person name="Jarvis E.D."/>
        </authorList>
    </citation>
    <scope>NUCLEOTIDE SEQUENCE [LARGE SCALE GENOMIC DNA]</scope>
</reference>
<dbReference type="AlphaFoldDB" id="A0A4W4EDM8"/>
<proteinExistence type="predicted"/>
<reference evidence="2" key="5">
    <citation type="submission" date="2025-09" db="UniProtKB">
        <authorList>
            <consortium name="Ensembl"/>
        </authorList>
    </citation>
    <scope>IDENTIFICATION</scope>
</reference>
<dbReference type="InterPro" id="IPR010831">
    <property type="entry name" value="IL-23_alpha"/>
</dbReference>
<evidence type="ECO:0000256" key="1">
    <source>
        <dbReference type="SAM" id="SignalP"/>
    </source>
</evidence>
<protein>
    <submittedName>
        <fullName evidence="2">Uncharacterized protein</fullName>
    </submittedName>
</protein>
<reference evidence="2" key="4">
    <citation type="submission" date="2025-08" db="UniProtKB">
        <authorList>
            <consortium name="Ensembl"/>
        </authorList>
    </citation>
    <scope>IDENTIFICATION</scope>
</reference>
<dbReference type="GeneTree" id="ENSGT01030000235094"/>
<organism evidence="2 3">
    <name type="scientific">Electrophorus electricus</name>
    <name type="common">Electric eel</name>
    <name type="synonym">Gymnotus electricus</name>
    <dbReference type="NCBI Taxonomy" id="8005"/>
    <lineage>
        <taxon>Eukaryota</taxon>
        <taxon>Metazoa</taxon>
        <taxon>Chordata</taxon>
        <taxon>Craniata</taxon>
        <taxon>Vertebrata</taxon>
        <taxon>Euteleostomi</taxon>
        <taxon>Actinopterygii</taxon>
        <taxon>Neopterygii</taxon>
        <taxon>Teleostei</taxon>
        <taxon>Ostariophysi</taxon>
        <taxon>Gymnotiformes</taxon>
        <taxon>Gymnotoidei</taxon>
        <taxon>Gymnotidae</taxon>
        <taxon>Electrophorus</taxon>
    </lineage>
</organism>
<dbReference type="Ensembl" id="ENSEEET00000009931.2">
    <property type="protein sequence ID" value="ENSEEEP00000009812.2"/>
    <property type="gene ID" value="ENSEEEG00000004995.2"/>
</dbReference>
<gene>
    <name evidence="2" type="primary">RAMP2</name>
</gene>
<dbReference type="GO" id="GO:0005576">
    <property type="term" value="C:extracellular region"/>
    <property type="evidence" value="ECO:0007669"/>
    <property type="project" value="InterPro"/>
</dbReference>
<reference evidence="3" key="2">
    <citation type="journal article" date="2017" name="Sci. Adv.">
        <title>A tail of two voltages: Proteomic comparison of the three electric organs of the electric eel.</title>
        <authorList>
            <person name="Traeger L.L."/>
            <person name="Sabat G."/>
            <person name="Barrett-Wilt G.A."/>
            <person name="Wells G.B."/>
            <person name="Sussman M.R."/>
        </authorList>
    </citation>
    <scope>NUCLEOTIDE SEQUENCE [LARGE SCALE GENOMIC DNA]</scope>
</reference>
<dbReference type="OMA" id="KWRARAN"/>
<dbReference type="GO" id="GO:0006955">
    <property type="term" value="P:immune response"/>
    <property type="evidence" value="ECO:0007669"/>
    <property type="project" value="InterPro"/>
</dbReference>
<feature type="chain" id="PRO_5044229259" evidence="1">
    <location>
        <begin position="22"/>
        <end position="182"/>
    </location>
</feature>
<feature type="signal peptide" evidence="1">
    <location>
        <begin position="1"/>
        <end position="21"/>
    </location>
</feature>
<keyword evidence="1" id="KW-0732">Signal</keyword>
<accession>A0A4W4EDM8</accession>
<dbReference type="Pfam" id="PF16649">
    <property type="entry name" value="IL23"/>
    <property type="match status" value="1"/>
</dbReference>
<reference evidence="3" key="1">
    <citation type="journal article" date="2014" name="Science">
        <title>Nonhuman genetics. Genomic basis for the convergent evolution of electric organs.</title>
        <authorList>
            <person name="Gallant J.R."/>
            <person name="Traeger L.L."/>
            <person name="Volkening J.D."/>
            <person name="Moffett H."/>
            <person name="Chen P.H."/>
            <person name="Novina C.D."/>
            <person name="Phillips G.N.Jr."/>
            <person name="Anand R."/>
            <person name="Wells G.B."/>
            <person name="Pinch M."/>
            <person name="Guth R."/>
            <person name="Unguez G.A."/>
            <person name="Albert J.S."/>
            <person name="Zakon H.H."/>
            <person name="Samanta M.P."/>
            <person name="Sussman M.R."/>
        </authorList>
    </citation>
    <scope>NUCLEOTIDE SEQUENCE [LARGE SCALE GENOMIC DNA]</scope>
</reference>